<proteinExistence type="predicted"/>
<keyword evidence="1" id="KW-1133">Transmembrane helix</keyword>
<accession>A0A4S2KX95</accession>
<comment type="caution">
    <text evidence="2">The sequence shown here is derived from an EMBL/GenBank/DDBJ whole genome shotgun (WGS) entry which is preliminary data.</text>
</comment>
<name>A0A4S2KX95_9HYME</name>
<dbReference type="Proteomes" id="UP000310200">
    <property type="component" value="Unassembled WGS sequence"/>
</dbReference>
<keyword evidence="1" id="KW-0812">Transmembrane</keyword>
<protein>
    <submittedName>
        <fullName evidence="2">Uncharacterized protein</fullName>
    </submittedName>
</protein>
<keyword evidence="3" id="KW-1185">Reference proteome</keyword>
<feature type="transmembrane region" description="Helical" evidence="1">
    <location>
        <begin position="21"/>
        <end position="46"/>
    </location>
</feature>
<dbReference type="EMBL" id="QBLH01001172">
    <property type="protein sequence ID" value="TGZ52818.1"/>
    <property type="molecule type" value="Genomic_DNA"/>
</dbReference>
<evidence type="ECO:0000313" key="3">
    <source>
        <dbReference type="Proteomes" id="UP000310200"/>
    </source>
</evidence>
<keyword evidence="1" id="KW-0472">Membrane</keyword>
<evidence type="ECO:0000313" key="2">
    <source>
        <dbReference type="EMBL" id="TGZ52818.1"/>
    </source>
</evidence>
<reference evidence="2 3" key="1">
    <citation type="journal article" date="2019" name="Philos. Trans. R. Soc. Lond., B, Biol. Sci.">
        <title>Ant behaviour and brain gene expression of defending hosts depend on the ecological success of the intruding social parasite.</title>
        <authorList>
            <person name="Kaur R."/>
            <person name="Stoldt M."/>
            <person name="Jongepier E."/>
            <person name="Feldmeyer B."/>
            <person name="Menzel F."/>
            <person name="Bornberg-Bauer E."/>
            <person name="Foitzik S."/>
        </authorList>
    </citation>
    <scope>NUCLEOTIDE SEQUENCE [LARGE SCALE GENOMIC DNA]</scope>
    <source>
        <tissue evidence="2">Whole body</tissue>
    </source>
</reference>
<evidence type="ECO:0000256" key="1">
    <source>
        <dbReference type="SAM" id="Phobius"/>
    </source>
</evidence>
<organism evidence="2 3">
    <name type="scientific">Temnothorax longispinosus</name>
    <dbReference type="NCBI Taxonomy" id="300112"/>
    <lineage>
        <taxon>Eukaryota</taxon>
        <taxon>Metazoa</taxon>
        <taxon>Ecdysozoa</taxon>
        <taxon>Arthropoda</taxon>
        <taxon>Hexapoda</taxon>
        <taxon>Insecta</taxon>
        <taxon>Pterygota</taxon>
        <taxon>Neoptera</taxon>
        <taxon>Endopterygota</taxon>
        <taxon>Hymenoptera</taxon>
        <taxon>Apocrita</taxon>
        <taxon>Aculeata</taxon>
        <taxon>Formicoidea</taxon>
        <taxon>Formicidae</taxon>
        <taxon>Myrmicinae</taxon>
        <taxon>Temnothorax</taxon>
    </lineage>
</organism>
<gene>
    <name evidence="2" type="ORF">DBV15_12003</name>
</gene>
<dbReference type="AlphaFoldDB" id="A0A4S2KX95"/>
<sequence length="58" mass="6608">MFDAVHTQKLILFILRRSSKTFALNVGQIFVASLECFATVIIIRFIQIKCDLSKTCTN</sequence>